<dbReference type="InterPro" id="IPR001288">
    <property type="entry name" value="Translation_initiation_fac_3"/>
</dbReference>
<dbReference type="PROSITE" id="PS00938">
    <property type="entry name" value="IF3"/>
    <property type="match status" value="1"/>
</dbReference>
<dbReference type="FunFam" id="3.30.110.10:FF:000001">
    <property type="entry name" value="Translation initiation factor IF-3"/>
    <property type="match status" value="1"/>
</dbReference>
<dbReference type="AlphaFoldDB" id="A0A9D1DW22"/>
<dbReference type="GO" id="GO:0005829">
    <property type="term" value="C:cytosol"/>
    <property type="evidence" value="ECO:0007669"/>
    <property type="project" value="TreeGrafter"/>
</dbReference>
<dbReference type="Gene3D" id="3.30.110.10">
    <property type="entry name" value="Translation initiation factor 3 (IF-3), C-terminal domain"/>
    <property type="match status" value="1"/>
</dbReference>
<evidence type="ECO:0000256" key="6">
    <source>
        <dbReference type="RuleBase" id="RU000646"/>
    </source>
</evidence>
<dbReference type="NCBIfam" id="TIGR00168">
    <property type="entry name" value="infC"/>
    <property type="match status" value="1"/>
</dbReference>
<dbReference type="EMBL" id="DVHC01000070">
    <property type="protein sequence ID" value="HIR59884.1"/>
    <property type="molecule type" value="Genomic_DNA"/>
</dbReference>
<sequence>MEVLIIAKDNKSQLINEQIRAKEVLVIGPNGEQVGIKSIEDARTLAKYANLDLVLMNPNGNPPVCKVMDYNKYRYERQKKEKEALKKQRASQAELKEFRLSPVIDVGDFETKLRNVIKYLQKGDKIKLTIRFKGRQMAHTELGKEVLEKFANRTLDYATIDQHPKLDGRTMTMFLVPKKDK</sequence>
<comment type="caution">
    <text evidence="9">The sequence shown here is derived from an EMBL/GenBank/DDBJ whole genome shotgun (WGS) entry which is preliminary data.</text>
</comment>
<reference evidence="9" key="1">
    <citation type="submission" date="2020-10" db="EMBL/GenBank/DDBJ databases">
        <authorList>
            <person name="Gilroy R."/>
        </authorList>
    </citation>
    <scope>NUCLEOTIDE SEQUENCE</scope>
    <source>
        <strain evidence="9">CHK184-20233</strain>
    </source>
</reference>
<dbReference type="InterPro" id="IPR019815">
    <property type="entry name" value="Translation_initiation_fac_3_C"/>
</dbReference>
<accession>A0A9D1DW22</accession>
<comment type="subunit">
    <text evidence="4 6">Monomer.</text>
</comment>
<dbReference type="Gene3D" id="3.10.20.80">
    <property type="entry name" value="Translation initiation factor 3 (IF-3), N-terminal domain"/>
    <property type="match status" value="1"/>
</dbReference>
<gene>
    <name evidence="4" type="primary">infC</name>
    <name evidence="9" type="ORF">IAB38_07615</name>
</gene>
<evidence type="ECO:0000313" key="10">
    <source>
        <dbReference type="Proteomes" id="UP000824232"/>
    </source>
</evidence>
<evidence type="ECO:0000256" key="1">
    <source>
        <dbReference type="ARBA" id="ARBA00005439"/>
    </source>
</evidence>
<feature type="domain" description="Translation initiation factor 3 N-terminal" evidence="8">
    <location>
        <begin position="15"/>
        <end position="84"/>
    </location>
</feature>
<dbReference type="SUPFAM" id="SSF55200">
    <property type="entry name" value="Translation initiation factor IF3, C-terminal domain"/>
    <property type="match status" value="1"/>
</dbReference>
<reference evidence="9" key="2">
    <citation type="journal article" date="2021" name="PeerJ">
        <title>Extensive microbial diversity within the chicken gut microbiome revealed by metagenomics and culture.</title>
        <authorList>
            <person name="Gilroy R."/>
            <person name="Ravi A."/>
            <person name="Getino M."/>
            <person name="Pursley I."/>
            <person name="Horton D.L."/>
            <person name="Alikhan N.F."/>
            <person name="Baker D."/>
            <person name="Gharbi K."/>
            <person name="Hall N."/>
            <person name="Watson M."/>
            <person name="Adriaenssens E.M."/>
            <person name="Foster-Nyarko E."/>
            <person name="Jarju S."/>
            <person name="Secka A."/>
            <person name="Antonio M."/>
            <person name="Oren A."/>
            <person name="Chaudhuri R.R."/>
            <person name="La Ragione R."/>
            <person name="Hildebrand F."/>
            <person name="Pallen M.J."/>
        </authorList>
    </citation>
    <scope>NUCLEOTIDE SEQUENCE</scope>
    <source>
        <strain evidence="9">CHK184-20233</strain>
    </source>
</reference>
<name>A0A9D1DW22_9FIRM</name>
<dbReference type="InterPro" id="IPR036788">
    <property type="entry name" value="T_IF-3_C_sf"/>
</dbReference>
<comment type="subcellular location">
    <subcellularLocation>
        <location evidence="4 6">Cytoplasm</location>
    </subcellularLocation>
</comment>
<evidence type="ECO:0000256" key="5">
    <source>
        <dbReference type="NCBIfam" id="TIGR00168"/>
    </source>
</evidence>
<evidence type="ECO:0000256" key="3">
    <source>
        <dbReference type="ARBA" id="ARBA00022917"/>
    </source>
</evidence>
<dbReference type="GO" id="GO:0016020">
    <property type="term" value="C:membrane"/>
    <property type="evidence" value="ECO:0007669"/>
    <property type="project" value="TreeGrafter"/>
</dbReference>
<comment type="function">
    <text evidence="4 6">IF-3 binds to the 30S ribosomal subunit and shifts the equilibrium between 70S ribosomes and their 50S and 30S subunits in favor of the free subunits, thus enhancing the availability of 30S subunits on which protein synthesis initiation begins.</text>
</comment>
<dbReference type="InterPro" id="IPR019813">
    <property type="entry name" value="Translation_initiation_fac3_CS"/>
</dbReference>
<dbReference type="SUPFAM" id="SSF54364">
    <property type="entry name" value="Translation initiation factor IF3, N-terminal domain"/>
    <property type="match status" value="1"/>
</dbReference>
<evidence type="ECO:0000256" key="4">
    <source>
        <dbReference type="HAMAP-Rule" id="MF_00080"/>
    </source>
</evidence>
<dbReference type="Proteomes" id="UP000824232">
    <property type="component" value="Unassembled WGS sequence"/>
</dbReference>
<keyword evidence="4" id="KW-0963">Cytoplasm</keyword>
<dbReference type="Pfam" id="PF00707">
    <property type="entry name" value="IF3_C"/>
    <property type="match status" value="1"/>
</dbReference>
<dbReference type="InterPro" id="IPR036787">
    <property type="entry name" value="T_IF-3_N_sf"/>
</dbReference>
<dbReference type="FunFam" id="3.10.20.80:FF:000001">
    <property type="entry name" value="Translation initiation factor IF-3"/>
    <property type="match status" value="1"/>
</dbReference>
<keyword evidence="2 4" id="KW-0396">Initiation factor</keyword>
<keyword evidence="3 4" id="KW-0648">Protein biosynthesis</keyword>
<protein>
    <recommendedName>
        <fullName evidence="4 5">Translation initiation factor IF-3</fullName>
    </recommendedName>
</protein>
<evidence type="ECO:0000256" key="2">
    <source>
        <dbReference type="ARBA" id="ARBA00022540"/>
    </source>
</evidence>
<evidence type="ECO:0000259" key="8">
    <source>
        <dbReference type="Pfam" id="PF05198"/>
    </source>
</evidence>
<dbReference type="HAMAP" id="MF_00080">
    <property type="entry name" value="IF_3"/>
    <property type="match status" value="1"/>
</dbReference>
<organism evidence="9 10">
    <name type="scientific">Candidatus Onthousia excrementipullorum</name>
    <dbReference type="NCBI Taxonomy" id="2840884"/>
    <lineage>
        <taxon>Bacteria</taxon>
        <taxon>Bacillati</taxon>
        <taxon>Bacillota</taxon>
        <taxon>Bacilli</taxon>
        <taxon>Candidatus Onthousia</taxon>
    </lineage>
</organism>
<feature type="domain" description="Translation initiation factor 3 C-terminal" evidence="7">
    <location>
        <begin position="94"/>
        <end position="178"/>
    </location>
</feature>
<dbReference type="PANTHER" id="PTHR10938">
    <property type="entry name" value="TRANSLATION INITIATION FACTOR IF-3"/>
    <property type="match status" value="1"/>
</dbReference>
<dbReference type="GO" id="GO:0003743">
    <property type="term" value="F:translation initiation factor activity"/>
    <property type="evidence" value="ECO:0007669"/>
    <property type="project" value="UniProtKB-UniRule"/>
</dbReference>
<dbReference type="InterPro" id="IPR019814">
    <property type="entry name" value="Translation_initiation_fac_3_N"/>
</dbReference>
<dbReference type="GO" id="GO:0043022">
    <property type="term" value="F:ribosome binding"/>
    <property type="evidence" value="ECO:0007669"/>
    <property type="project" value="UniProtKB-ARBA"/>
</dbReference>
<comment type="similarity">
    <text evidence="1 4 6">Belongs to the IF-3 family.</text>
</comment>
<evidence type="ECO:0000313" key="9">
    <source>
        <dbReference type="EMBL" id="HIR59884.1"/>
    </source>
</evidence>
<dbReference type="Pfam" id="PF05198">
    <property type="entry name" value="IF3_N"/>
    <property type="match status" value="1"/>
</dbReference>
<proteinExistence type="inferred from homology"/>
<dbReference type="PANTHER" id="PTHR10938:SF0">
    <property type="entry name" value="TRANSLATION INITIATION FACTOR IF-3, MITOCHONDRIAL"/>
    <property type="match status" value="1"/>
</dbReference>
<dbReference type="GO" id="GO:0032790">
    <property type="term" value="P:ribosome disassembly"/>
    <property type="evidence" value="ECO:0007669"/>
    <property type="project" value="TreeGrafter"/>
</dbReference>
<evidence type="ECO:0000259" key="7">
    <source>
        <dbReference type="Pfam" id="PF00707"/>
    </source>
</evidence>